<dbReference type="InterPro" id="IPR036388">
    <property type="entry name" value="WH-like_DNA-bd_sf"/>
</dbReference>
<dbReference type="GO" id="GO:0003677">
    <property type="term" value="F:DNA binding"/>
    <property type="evidence" value="ECO:0007669"/>
    <property type="project" value="InterPro"/>
</dbReference>
<evidence type="ECO:0000313" key="4">
    <source>
        <dbReference type="EMBL" id="RRB12231.1"/>
    </source>
</evidence>
<dbReference type="Gene3D" id="1.10.10.10">
    <property type="entry name" value="Winged helix-like DNA-binding domain superfamily/Winged helix DNA-binding domain"/>
    <property type="match status" value="1"/>
</dbReference>
<proteinExistence type="predicted"/>
<evidence type="ECO:0000313" key="5">
    <source>
        <dbReference type="Proteomes" id="UP000274271"/>
    </source>
</evidence>
<evidence type="ECO:0000256" key="2">
    <source>
        <dbReference type="SAM" id="Coils"/>
    </source>
</evidence>
<sequence>MLRFHFPELRLLITLLILLTNAVWAQLPTILPLQKPDSLFLSLKKKYNRAVERQDKLAEAVCLEEMGRVCYHLGHYPQSLDYHLQAGKRFRQVGKPAQVATNLNEIGELYYYSKKPQLARQHYNLALSIHQSLKNRLGVAVSYGHIGHLYEKQQRYDSAFYYQRQALQQYRQIDHKPGIAKIYENLGSIFEDLEQYDSARYYFQNALRLSKQTGDEIGRIEIINNLGDVLRKTGKYRESLQLSKEAIALASKTGEQHQLSGAYNDLAKGFSLLGKPDSAYQYVALSRENLKLIYSEEGNKQLALLQTLYDLERKNSEIEKLTVARNVNRIIAVSFTVVILLLGVSGFLVISRQRLKIRTEQALREQNQHIYETQHELIQAELRNKALEEENLKTELAVKAKELTTHTLHIIHKNQLLDELRGKLEDMTNDEKRDHKKQIRQLLQRINQSFQHDHYWEEFRSVFEQVHQTFFDNLKKHNESLTGNDLRLAALLKMNLESADIATLLGISQDSLRVIRYRLRKKFNLQQGESLTAFIQSL</sequence>
<keyword evidence="2" id="KW-0175">Coiled coil</keyword>
<dbReference type="SUPFAM" id="SSF48452">
    <property type="entry name" value="TPR-like"/>
    <property type="match status" value="2"/>
</dbReference>
<evidence type="ECO:0000256" key="3">
    <source>
        <dbReference type="SAM" id="Phobius"/>
    </source>
</evidence>
<keyword evidence="3" id="KW-0472">Membrane</keyword>
<protein>
    <submittedName>
        <fullName evidence="4">Uncharacterized protein</fullName>
    </submittedName>
</protein>
<keyword evidence="1" id="KW-0802">TPR repeat</keyword>
<dbReference type="Proteomes" id="UP000274271">
    <property type="component" value="Unassembled WGS sequence"/>
</dbReference>
<keyword evidence="5" id="KW-1185">Reference proteome</keyword>
<keyword evidence="3" id="KW-1133">Transmembrane helix</keyword>
<comment type="caution">
    <text evidence="4">The sequence shown here is derived from an EMBL/GenBank/DDBJ whole genome shotgun (WGS) entry which is preliminary data.</text>
</comment>
<dbReference type="RefSeq" id="WP_124908186.1">
    <property type="nucleotide sequence ID" value="NZ_RQJP01000004.1"/>
</dbReference>
<dbReference type="EMBL" id="RQJP01000004">
    <property type="protein sequence ID" value="RRB12231.1"/>
    <property type="molecule type" value="Genomic_DNA"/>
</dbReference>
<feature type="repeat" description="TPR" evidence="1">
    <location>
        <begin position="180"/>
        <end position="213"/>
    </location>
</feature>
<dbReference type="GO" id="GO:0006355">
    <property type="term" value="P:regulation of DNA-templated transcription"/>
    <property type="evidence" value="ECO:0007669"/>
    <property type="project" value="InterPro"/>
</dbReference>
<organism evidence="4 5">
    <name type="scientific">Larkinella knui</name>
    <dbReference type="NCBI Taxonomy" id="2025310"/>
    <lineage>
        <taxon>Bacteria</taxon>
        <taxon>Pseudomonadati</taxon>
        <taxon>Bacteroidota</taxon>
        <taxon>Cytophagia</taxon>
        <taxon>Cytophagales</taxon>
        <taxon>Spirosomataceae</taxon>
        <taxon>Larkinella</taxon>
    </lineage>
</organism>
<dbReference type="InterPro" id="IPR016032">
    <property type="entry name" value="Sig_transdc_resp-reg_C-effctor"/>
</dbReference>
<dbReference type="Pfam" id="PF13424">
    <property type="entry name" value="TPR_12"/>
    <property type="match status" value="3"/>
</dbReference>
<accession>A0A3P1CFV0</accession>
<dbReference type="InterPro" id="IPR019734">
    <property type="entry name" value="TPR_rpt"/>
</dbReference>
<feature type="coiled-coil region" evidence="2">
    <location>
        <begin position="370"/>
        <end position="430"/>
    </location>
</feature>
<dbReference type="Gene3D" id="1.25.40.10">
    <property type="entry name" value="Tetratricopeptide repeat domain"/>
    <property type="match status" value="2"/>
</dbReference>
<dbReference type="InterPro" id="IPR011990">
    <property type="entry name" value="TPR-like_helical_dom_sf"/>
</dbReference>
<feature type="transmembrane region" description="Helical" evidence="3">
    <location>
        <begin position="330"/>
        <end position="350"/>
    </location>
</feature>
<evidence type="ECO:0000256" key="1">
    <source>
        <dbReference type="PROSITE-ProRule" id="PRU00339"/>
    </source>
</evidence>
<dbReference type="OrthoDB" id="1523128at2"/>
<keyword evidence="3" id="KW-0812">Transmembrane</keyword>
<gene>
    <name evidence="4" type="ORF">EHT87_18670</name>
</gene>
<name>A0A3P1CFV0_9BACT</name>
<dbReference type="PROSITE" id="PS50005">
    <property type="entry name" value="TPR"/>
    <property type="match status" value="1"/>
</dbReference>
<dbReference type="AlphaFoldDB" id="A0A3P1CFV0"/>
<dbReference type="SUPFAM" id="SSF46894">
    <property type="entry name" value="C-terminal effector domain of the bipartite response regulators"/>
    <property type="match status" value="1"/>
</dbReference>
<reference evidence="4 5" key="1">
    <citation type="submission" date="2018-11" db="EMBL/GenBank/DDBJ databases">
        <authorList>
            <person name="Zhou Z."/>
            <person name="Wang G."/>
        </authorList>
    </citation>
    <scope>NUCLEOTIDE SEQUENCE [LARGE SCALE GENOMIC DNA]</scope>
    <source>
        <strain evidence="4 5">KCTC42998</strain>
    </source>
</reference>
<dbReference type="SMART" id="SM00028">
    <property type="entry name" value="TPR"/>
    <property type="match status" value="5"/>
</dbReference>
<dbReference type="PANTHER" id="PTHR10098">
    <property type="entry name" value="RAPSYN-RELATED"/>
    <property type="match status" value="1"/>
</dbReference>